<protein>
    <submittedName>
        <fullName evidence="3">Uncharacterized protein</fullName>
    </submittedName>
</protein>
<feature type="compositionally biased region" description="Low complexity" evidence="1">
    <location>
        <begin position="133"/>
        <end position="152"/>
    </location>
</feature>
<feature type="chain" id="PRO_5042179783" evidence="2">
    <location>
        <begin position="24"/>
        <end position="643"/>
    </location>
</feature>
<dbReference type="EMBL" id="JATAAI010000026">
    <property type="protein sequence ID" value="KAK1737176.1"/>
    <property type="molecule type" value="Genomic_DNA"/>
</dbReference>
<sequence length="643" mass="68178">MILKFSLYSAAGVALLSSTVTDAFAPSKRTTRAFQLRSSPDGENGPSPELLKKMGLAEDTDVNELRQQTAAAGPPPGMSPLGPAGQMQQPPQAAVPPPPSQQQFFDANGNPVSMPMVYDTNGNLVAYTPPPAQQQQPMQQQPVQTTPSLEPVPWEPPLPPNPKRGDDPRPQGYNADSYAVSNTADVYFAQLKQDSRVRKRAWLSGDKETANQVFTDQTVKEIREGWVDNPYTKEKNIQEARAEIEGAVRMQLGGDDDSKTSKFTSGVSYKQKLEQMKAKRGKGGGAVQQSPPEPEQVVSKPPPPVQVTPPAPKVQEPIAPKMQEPPAAPVVPVVQPPVPKQQPPAPVQPKAITPPAMTTPTRSEEATEQALPGALSEDEKRRELRTLQGLLLKQRGGPGFGAGRLREAEAQRLEKSLETVMGILRSEDGDFIAGTPSTAAAAATPPPVAQATKPVQPAQPVKPAQPMQPPAPAQPVQPIQSAPAPAVQSQIDPMTGSIACVEAALKMYQDASPAERQVMMIPLREALMAAASGANKVISETELKAHKAAMEAGPPETAPTIQQASPMMGFPTTYAVTKPDDDAPEAAPADADSMTKLNNAYDALTNAEGSGKLGLKNLSGGEAGALANQVEAMRGVLLDELNN</sequence>
<feature type="compositionally biased region" description="Pro residues" evidence="1">
    <location>
        <begin position="153"/>
        <end position="162"/>
    </location>
</feature>
<feature type="compositionally biased region" description="Low complexity" evidence="1">
    <location>
        <begin position="438"/>
        <end position="465"/>
    </location>
</feature>
<keyword evidence="2" id="KW-0732">Signal</keyword>
<comment type="caution">
    <text evidence="3">The sequence shown here is derived from an EMBL/GenBank/DDBJ whole genome shotgun (WGS) entry which is preliminary data.</text>
</comment>
<gene>
    <name evidence="3" type="ORF">QTG54_012043</name>
</gene>
<feature type="region of interest" description="Disordered" evidence="1">
    <location>
        <begin position="32"/>
        <end position="178"/>
    </location>
</feature>
<feature type="signal peptide" evidence="2">
    <location>
        <begin position="1"/>
        <end position="23"/>
    </location>
</feature>
<evidence type="ECO:0000313" key="3">
    <source>
        <dbReference type="EMBL" id="KAK1737176.1"/>
    </source>
</evidence>
<accession>A0AAD8Y1I5</accession>
<evidence type="ECO:0000256" key="1">
    <source>
        <dbReference type="SAM" id="MobiDB-lite"/>
    </source>
</evidence>
<feature type="compositionally biased region" description="Pro residues" evidence="1">
    <location>
        <begin position="300"/>
        <end position="312"/>
    </location>
</feature>
<evidence type="ECO:0000256" key="2">
    <source>
        <dbReference type="SAM" id="SignalP"/>
    </source>
</evidence>
<feature type="region of interest" description="Disordered" evidence="1">
    <location>
        <begin position="251"/>
        <end position="380"/>
    </location>
</feature>
<dbReference type="Proteomes" id="UP001224775">
    <property type="component" value="Unassembled WGS sequence"/>
</dbReference>
<feature type="compositionally biased region" description="Low complexity" evidence="1">
    <location>
        <begin position="83"/>
        <end position="92"/>
    </location>
</feature>
<feature type="compositionally biased region" description="Pro residues" evidence="1">
    <location>
        <begin position="466"/>
        <end position="475"/>
    </location>
</feature>
<feature type="compositionally biased region" description="Pro residues" evidence="1">
    <location>
        <begin position="326"/>
        <end position="347"/>
    </location>
</feature>
<proteinExistence type="predicted"/>
<dbReference type="AlphaFoldDB" id="A0AAD8Y1I5"/>
<evidence type="ECO:0000313" key="4">
    <source>
        <dbReference type="Proteomes" id="UP001224775"/>
    </source>
</evidence>
<keyword evidence="4" id="KW-1185">Reference proteome</keyword>
<feature type="region of interest" description="Disordered" evidence="1">
    <location>
        <begin position="436"/>
        <end position="484"/>
    </location>
</feature>
<name>A0AAD8Y1I5_9STRA</name>
<organism evidence="3 4">
    <name type="scientific">Skeletonema marinoi</name>
    <dbReference type="NCBI Taxonomy" id="267567"/>
    <lineage>
        <taxon>Eukaryota</taxon>
        <taxon>Sar</taxon>
        <taxon>Stramenopiles</taxon>
        <taxon>Ochrophyta</taxon>
        <taxon>Bacillariophyta</taxon>
        <taxon>Coscinodiscophyceae</taxon>
        <taxon>Thalassiosirophycidae</taxon>
        <taxon>Thalassiosirales</taxon>
        <taxon>Skeletonemataceae</taxon>
        <taxon>Skeletonema</taxon>
        <taxon>Skeletonema marinoi-dohrnii complex</taxon>
    </lineage>
</organism>
<reference evidence="3" key="1">
    <citation type="submission" date="2023-06" db="EMBL/GenBank/DDBJ databases">
        <title>Survivors Of The Sea: Transcriptome response of Skeletonema marinoi to long-term dormancy.</title>
        <authorList>
            <person name="Pinder M.I.M."/>
            <person name="Kourtchenko O."/>
            <person name="Robertson E.K."/>
            <person name="Larsson T."/>
            <person name="Maumus F."/>
            <person name="Osuna-Cruz C.M."/>
            <person name="Vancaester E."/>
            <person name="Stenow R."/>
            <person name="Vandepoele K."/>
            <person name="Ploug H."/>
            <person name="Bruchert V."/>
            <person name="Godhe A."/>
            <person name="Topel M."/>
        </authorList>
    </citation>
    <scope>NUCLEOTIDE SEQUENCE</scope>
    <source>
        <strain evidence="3">R05AC</strain>
    </source>
</reference>